<organism evidence="2 3">
    <name type="scientific">Gilvimarinus japonicus</name>
    <dbReference type="NCBI Taxonomy" id="1796469"/>
    <lineage>
        <taxon>Bacteria</taxon>
        <taxon>Pseudomonadati</taxon>
        <taxon>Pseudomonadota</taxon>
        <taxon>Gammaproteobacteria</taxon>
        <taxon>Cellvibrionales</taxon>
        <taxon>Cellvibrionaceae</taxon>
        <taxon>Gilvimarinus</taxon>
    </lineage>
</organism>
<protein>
    <submittedName>
        <fullName evidence="2">GTP-binding protein</fullName>
    </submittedName>
</protein>
<gene>
    <name evidence="2" type="ORF">ACFOEB_16630</name>
</gene>
<dbReference type="InterPro" id="IPR011042">
    <property type="entry name" value="6-blade_b-propeller_TolB-like"/>
</dbReference>
<proteinExistence type="predicted"/>
<keyword evidence="1" id="KW-0732">Signal</keyword>
<feature type="chain" id="PRO_5045101528" evidence="1">
    <location>
        <begin position="20"/>
        <end position="275"/>
    </location>
</feature>
<evidence type="ECO:0000256" key="1">
    <source>
        <dbReference type="SAM" id="SignalP"/>
    </source>
</evidence>
<dbReference type="EMBL" id="JBHRTL010000031">
    <property type="protein sequence ID" value="MFC3156838.1"/>
    <property type="molecule type" value="Genomic_DNA"/>
</dbReference>
<evidence type="ECO:0000313" key="2">
    <source>
        <dbReference type="EMBL" id="MFC3156838.1"/>
    </source>
</evidence>
<dbReference type="RefSeq" id="WP_390402794.1">
    <property type="nucleotide sequence ID" value="NZ_AP031500.1"/>
</dbReference>
<feature type="signal peptide" evidence="1">
    <location>
        <begin position="1"/>
        <end position="19"/>
    </location>
</feature>
<accession>A0ABV7HVQ1</accession>
<evidence type="ECO:0000313" key="3">
    <source>
        <dbReference type="Proteomes" id="UP001595548"/>
    </source>
</evidence>
<dbReference type="SUPFAM" id="SSF63829">
    <property type="entry name" value="Calcium-dependent phosphotriesterase"/>
    <property type="match status" value="1"/>
</dbReference>
<comment type="caution">
    <text evidence="2">The sequence shown here is derived from an EMBL/GenBank/DDBJ whole genome shotgun (WGS) entry which is preliminary data.</text>
</comment>
<name>A0ABV7HVQ1_9GAMM</name>
<sequence length="275" mass="29497">MMKQWVGLCVLACVSNAFARDALKEPSWETLALRTPESVLVHQIDGRKVLLVSEIEGGHSDADAKGGVALLAADGKIINQDFVRGLNAPKGMAVFAGTLYVADMTELVAIDLADRSVVQRYPVEGASFLNDVAVDGDGVVYVSDTHTGKVHRLINGKLDTYREGLAGANGLYTLADALYIGAGKRLYRTTSAGDMTLVAEGFAEDVDGVEALNDGGFIVSCWAGLIYHLQEDGTLQLLLDSRKEQINTADIGYDPATDTLFVPTFLKHSVRAYSL</sequence>
<reference evidence="3" key="1">
    <citation type="journal article" date="2019" name="Int. J. Syst. Evol. Microbiol.">
        <title>The Global Catalogue of Microorganisms (GCM) 10K type strain sequencing project: providing services to taxonomists for standard genome sequencing and annotation.</title>
        <authorList>
            <consortium name="The Broad Institute Genomics Platform"/>
            <consortium name="The Broad Institute Genome Sequencing Center for Infectious Disease"/>
            <person name="Wu L."/>
            <person name="Ma J."/>
        </authorList>
    </citation>
    <scope>NUCLEOTIDE SEQUENCE [LARGE SCALE GENOMIC DNA]</scope>
    <source>
        <strain evidence="3">KCTC 52141</strain>
    </source>
</reference>
<keyword evidence="3" id="KW-1185">Reference proteome</keyword>
<dbReference type="Gene3D" id="2.120.10.30">
    <property type="entry name" value="TolB, C-terminal domain"/>
    <property type="match status" value="1"/>
</dbReference>
<dbReference type="Proteomes" id="UP001595548">
    <property type="component" value="Unassembled WGS sequence"/>
</dbReference>